<feature type="region of interest" description="Disordered" evidence="13">
    <location>
        <begin position="806"/>
        <end position="831"/>
    </location>
</feature>
<keyword evidence="7" id="KW-0271">Exosome</keyword>
<dbReference type="Pfam" id="PF23023">
    <property type="entry name" value="Anti-Pycsar_Apyc1"/>
    <property type="match status" value="1"/>
</dbReference>
<keyword evidence="17" id="KW-1185">Reference proteome</keyword>
<sequence>QLTRRKSVIKIFASFVISTGAAEGREFALSIGPNQSCDPRWLYTGLKEALAVSGASVLLRNQLRWGTASVAAASEDSASSAGRNGSGRVTRTPACRSSMPSSNCLCSRSKSGTSRPTAAADWPLVELEAAAASRASRRASMLRWRCAMLPGNAARRRLASDLARACSRRSSASARSCLDFKKKHKRTLVARRRRFGADHRRLPVARGAPVIAAPLVRLGGALSALPLSFGLALRETEWPLCGAQQFGAVLAHLAPTLLALLFELAQQRLIHVCRYRRCPRPHAALCLLRLALPLNVGFNNAHRARLAQLLLLTGLAIGRRLLPQCHAEGPRNSHPVSPRRTVVEVVELGVVKRDSVVVRRAAALAASATAPKLSDGAGVAPPVARCRSRRSRPSESDATTVQGGGSAGPLTARVMHVEVGPERLDTTAQLLLLLLMSAGLRILSAGWPPRLADPPWPADGGNGGFFESSKATERPAPFLAAARRSSVISTVLRCCDFSKRIRCRNSSWLRESPDSESSRIIRLATLRRSSRSCEAYRDLCPKIGIGACRAVFAHERQQESQAAVHKPRLWILLCPETDQPATSCALYEQENAAPVLLLANPLSHKRAGNFCHERQLIWELVVPEIQTFASECGLEFVLLDPFLNYSLHPYLDLPSFAALETDLMETAEHGASALLSNQPVTKVMPCRLTPAQHAAIVAYARAEGICLEVFSAVYKEFNSPEGQPVYSVDELEWKNNRSQMKYDSLVDLIEAGIAWGCRLGILNESEASRSPCQPACEQLCNKILGLDASKLIAVYRCIKPPSDRAAQSASVAPTKAPPPQPPPLPPSLQATPDWPALLTRAEPERIMTAELDSLTGRQLDVDFPEHKDYIDELLRFVRSRLRQCVGELHQARVNFFAAEEAVAAAAAAAAAAASAIANTAAYAPPEPSTTASTGKVLVCDIYDSDHFLRQLERRHGRLDFAISGDTELDSRLGELWEEGNSALHYPIIVEGPPGSGKTGLLLRAHRRALAACPDTLVLCRFLRDCGLVLSAHDLLQSLCRQAQLLLQACGGGGVGGGGRDDEDNSGAFEFGAGTRKRQPAPPRAMSLDALASHLRTLLAELTRAGQSGSRRQCLLLVDDIECAMLRSRGSVSSRFHWLLERLPPRVHLLITVRPEARCLPFIDLFAQRTGSRLRITGWEFGVAPTSATSPPSASMTLPTPLELAERRRLLDRCGHILSRVVSGAGAAAPPGDLRSALLLCLAGLEAKHGRQLVASVLGLLLASEWGLTEAELLDLLTADDRLMTAGCGEARRSDLDGSAAGFYRFSASAWLSLKADLDYFLMPRFRFNRWVLSLSGGCRFHSVLYERYCTDQTVVQLHQSLCDLFLERWRDGKAIPPKFEHTKLLLMPQPLVFGDGVYNYRRLNILWHSLLRCDNLNTFKERVLFNFDHLLLTLLTYSPVHLSFRLEEAMNYYVDHEIQLLQECLRIGQHVLKQDPLHLACELIARFRGRCKGLPYFQSLVNQCMAWCDLVSYPLLVPLSFWLPIPQLRLRLTVDSNEIQGQLVSSHDAQYFFVIGEVNCVGMFHAASGKLVRSFYHNTAPVTCLDIAPNNHLLTVGNVNGEVIVFDTHGSEETQLLSLHPKPVLTLHLSRCGRYLVSGSADGSIAKVRVSGLIVELNLACHASQVRAVAINASCSLLISGGDDFKVKVWYFSDLSPMMTFDDLMSPVSCVCLSAESTFLLVACADGRVLVKSIATGAHIHEMDSVSDKVTAMTVTADAKHAVLGCSDGQTLVVNIFTRETRCHFPGEHGGPVLAVKATPDGNYIIIGQKHSVRYWNLEIDQQSEPDAPAAVEERQDSLITCCHLSHNGQLAVTGSVDGVLQLWQLESAALVDSVRGHPASVSCVRLSGDAHWLLSASTDTACRLWRLGDSLWPALQLPGHRRPVRAAYFLRGSSGSGSGGAALLTADSGDEVRIWCLDAAAAAAAARPAAASTEGRQQELASAEVRLVIKCNTSLLKCYPSSQLVLSGDDRLAYLWDATDGQLLNTLSHGQRGIGCLAFSPDGTYVITGGQDSSLKVWRAADGSLTQVLVDGHSEMVSQARMTCNLLRVVSGGQDGRLVLWNYISGLQLASCQAHDALVTGLRLTTDDQYAVSGGMDGTFFVWSLIDFTKRRAVESGIGHGGGFNYGLGSGIDQRFADLPVAFSHVGGGGGGGGGDSGDSGGSGGGGAKGSRTTTAGSIVPPDVISCSAEAVTPVHRRGGFGAPLTVTRMFQLQEDRQKEQHRSLAASAATSTGGSAVGAGRRSQKQQQQPASRVATGKSNGGTTKGNKTAAAATTALITRKSSYVQDSSSNGNNNFSVWQNDNTEPNDRGSDRTSGATTGKSRSGWAALPGAAVSWRRVRPRSATATTTSAAAAATAVTVRATVALVAASPAPAASVRTIGPGATAAALLALLRLHVLLGLLADGSAALLLEVVEVLLGSGVVGFGLLRAVGHGLSHLIFGNSVKGTGPRQYSVVVSNSKIGICLGVLREPSPPSFFSSLSFLSAVRTPFGAFAATFAMLAILPVLVIFSMLVVFALFSFVLLMLVAASIALLLFRLFVQLLQVNFKLFKLGLSASIYSLSSSLDEELELELLLLLLRLDLDPDRDREPPFFFFSSFSSSFLSFFCPPAAPLRPFFSPFFFFWSFSDFLSESPSPFFFFLPSRLLLWLLLRLPWLFDFFNWPGGPAATATTATAASSAAPADAADRLFGPSIGQHNRLPLAAEARPGAAPAALGFSTSKKRQTASRPAVVHGVGGSLSTVRPLIARPVLSQLVFGQSVRAADPSKSAKVRIRIDGLREVAIVGPADLSEKPSVLFVEDRQRWRRVGSYSSLEAIGDVLENSDSFLTAALIAGSAAALTAALIAGSAATLAAELAVSQLSISSAVVPGSFSMMGQLAVTPTAAFGLMSTILASARAQLPVLPPGRRASARGLRPSFGGKAMKLAMMFLAVCWIHQAPLDVLHIEANLTIFFNSPDAFSGNFGSRTFFCFQSIKVLIEGSACCAEVSCSFFNGTERCGGILRVGILTGLREVAIVGPADLSEKPSVLFVEDRQRWRRVGSYSSLEAIGDVLENSDSFLTAALIAGSAAALTAALIAGSAATLAAELAVSQLSISSAVVPGSFSMMGQLAVTPTAAFGLMSTILASARAQLPVLPPGRRASARGLRPSFGGKAMKLAMMFLAVCWIHQAPLDVLHIEALNTHWPMKVKLLLRNPQDYLRETADDIHKLARNPAPELHPMSAETEYVRALNAAKLERVFAKPFLGCFGDQGDQLSRVCMHPRALSLCLSGCVDGRVAFWNIPRRSRVLQLDAHSGCVQGLCWHPEQDLFYSCCDTDRTLKAWRVGDDLTEFSRPVSQRHLDFAPLNLDHHVSKDLFALSGDAVYLYDSRRSDPVGQWKWGSDSVLQARFNPTEWHLLAAITKDNALLLIDTRQREPLRRIRCEFRQNALCWNPQEPFVLATASDDYNLYSWDARRLASPACVYRGHTNAAMDVDFAPTGRELVSASYDCTVRLWESGRSQSRDVYHTKRMYRVFAARYSLDARFIVTASADFNLRLWKARASEKLGASTPRERAAVNTAEALKQKYAHHPQVRRIVQHRHLPKRLYQAQLEMKAIRGKQRRKEVNRREHRGEDKEPFVPERDRHDLVFLGTGSSFPAPHRHTACLAVRFHADGDCWLVDCGESAQVQLVRSGLDRRRVSRIAVTHLHGDHTYGLPGLLSTVAGRAAPDSTLEVVGPSGIRQLLRTSLALTRTDARNGVRLRLRELAGVPSLMPPSSPGSAELEDLILRAPEFPPLPYEDVTEPAIDPLLATASRPSGFSDTQSSRCSTPRQSTMEVADAKKLINRDPDEDFGEESMEEGEEADDAADGDVERLLLPGDLAFSEPAGSDAKCVLGVGLRALLSNDDSIEFEVRATRSGYLRQRGRSFWLDCPGGRYQPARGDCVIGVVARRSMGDAVLVDIGSSEPASLSLLSFENATKRNRADVRLGDLVYARLARCDPGLEPELVCVDSNGRSDTLGVVGRDSGTLVVVPPSLARRLLTDKRRLLGLLDQLGKCEATVGLNGRLWLCGSSWPHTVAMTGAVASFHQRPDEECQKLVAEMQRTLGLGNGVRS</sequence>
<feature type="region of interest" description="Disordered" evidence="13">
    <location>
        <begin position="1056"/>
        <end position="1082"/>
    </location>
</feature>
<proteinExistence type="inferred from homology"/>
<evidence type="ECO:0000256" key="6">
    <source>
        <dbReference type="ARBA" id="ARBA00022737"/>
    </source>
</evidence>
<dbReference type="Gene3D" id="3.60.15.10">
    <property type="entry name" value="Ribonuclease Z/Hydroxyacylglutathione hydrolase-like"/>
    <property type="match status" value="1"/>
</dbReference>
<keyword evidence="6" id="KW-0677">Repeat</keyword>
<dbReference type="CDD" id="cd05790">
    <property type="entry name" value="S1_Rrp40"/>
    <property type="match status" value="1"/>
</dbReference>
<dbReference type="InterPro" id="IPR004088">
    <property type="entry name" value="KH_dom_type_1"/>
</dbReference>
<dbReference type="PROSITE" id="PS50082">
    <property type="entry name" value="WD_REPEATS_2"/>
    <property type="match status" value="8"/>
</dbReference>
<feature type="repeat" description="WD" evidence="12">
    <location>
        <begin position="3551"/>
        <end position="3585"/>
    </location>
</feature>
<feature type="region of interest" description="Disordered" evidence="13">
    <location>
        <begin position="2256"/>
        <end position="2311"/>
    </location>
</feature>
<dbReference type="InterPro" id="IPR051733">
    <property type="entry name" value="WD_repeat_DCAF13/WDSOF1"/>
</dbReference>
<feature type="repeat" description="WD" evidence="12">
    <location>
        <begin position="2028"/>
        <end position="2069"/>
    </location>
</feature>
<dbReference type="FunFam" id="2.40.50.140:FF:000127">
    <property type="entry name" value="Exosome complex component RRP40"/>
    <property type="match status" value="1"/>
</dbReference>
<feature type="domain" description="K Homology" evidence="16">
    <location>
        <begin position="4043"/>
        <end position="4088"/>
    </location>
</feature>
<feature type="compositionally biased region" description="Low complexity" evidence="13">
    <location>
        <begin position="2267"/>
        <end position="2283"/>
    </location>
</feature>
<feature type="repeat" description="WD" evidence="12">
    <location>
        <begin position="2071"/>
        <end position="2112"/>
    </location>
</feature>
<evidence type="ECO:0000256" key="4">
    <source>
        <dbReference type="ARBA" id="ARBA00022490"/>
    </source>
</evidence>
<dbReference type="Pfam" id="PF00400">
    <property type="entry name" value="WD40"/>
    <property type="match status" value="9"/>
</dbReference>
<feature type="region of interest" description="Disordered" evidence="13">
    <location>
        <begin position="2189"/>
        <end position="2222"/>
    </location>
</feature>
<keyword evidence="5 12" id="KW-0853">WD repeat</keyword>
<dbReference type="SUPFAM" id="SSF56281">
    <property type="entry name" value="Metallo-hydrolase/oxidoreductase"/>
    <property type="match status" value="1"/>
</dbReference>
<keyword evidence="8" id="KW-0694">RNA-binding</keyword>
<dbReference type="InterPro" id="IPR007287">
    <property type="entry name" value="Sof1"/>
</dbReference>
<evidence type="ECO:0000256" key="11">
    <source>
        <dbReference type="ARBA" id="ARBA00030615"/>
    </source>
</evidence>
<evidence type="ECO:0000256" key="14">
    <source>
        <dbReference type="SAM" id="Phobius"/>
    </source>
</evidence>
<organism evidence="17 18">
    <name type="scientific">Macrostomum lignano</name>
    <dbReference type="NCBI Taxonomy" id="282301"/>
    <lineage>
        <taxon>Eukaryota</taxon>
        <taxon>Metazoa</taxon>
        <taxon>Spiralia</taxon>
        <taxon>Lophotrochozoa</taxon>
        <taxon>Platyhelminthes</taxon>
        <taxon>Rhabditophora</taxon>
        <taxon>Macrostomorpha</taxon>
        <taxon>Macrostomida</taxon>
        <taxon>Macrostomidae</taxon>
        <taxon>Macrostomum</taxon>
    </lineage>
</organism>
<keyword evidence="14" id="KW-0812">Transmembrane</keyword>
<feature type="compositionally biased region" description="Gly residues" evidence="13">
    <location>
        <begin position="2189"/>
        <end position="2210"/>
    </location>
</feature>
<dbReference type="InterPro" id="IPR015943">
    <property type="entry name" value="WD40/YVTN_repeat-like_dom_sf"/>
</dbReference>
<feature type="repeat" description="WD" evidence="12">
    <location>
        <begin position="3501"/>
        <end position="3533"/>
    </location>
</feature>
<feature type="transmembrane region" description="Helical" evidence="14">
    <location>
        <begin position="2557"/>
        <end position="2581"/>
    </location>
</feature>
<dbReference type="InterPro" id="IPR012340">
    <property type="entry name" value="NA-bd_OB-fold"/>
</dbReference>
<feature type="domain" description="Sof1-like protein" evidence="15">
    <location>
        <begin position="3577"/>
        <end position="3662"/>
    </location>
</feature>
<feature type="compositionally biased region" description="Basic and acidic residues" evidence="13">
    <location>
        <begin position="3855"/>
        <end position="3864"/>
    </location>
</feature>
<accession>A0A1I8HFA0</accession>
<keyword evidence="14" id="KW-1133">Transmembrane helix</keyword>
<feature type="region of interest" description="Disordered" evidence="13">
    <location>
        <begin position="2325"/>
        <end position="2367"/>
    </location>
</feature>
<evidence type="ECO:0000256" key="10">
    <source>
        <dbReference type="ARBA" id="ARBA00023274"/>
    </source>
</evidence>
<dbReference type="CDD" id="cd00200">
    <property type="entry name" value="WD40"/>
    <property type="match status" value="2"/>
</dbReference>
<feature type="compositionally biased region" description="Pro residues" evidence="13">
    <location>
        <begin position="815"/>
        <end position="826"/>
    </location>
</feature>
<evidence type="ECO:0000256" key="7">
    <source>
        <dbReference type="ARBA" id="ARBA00022835"/>
    </source>
</evidence>
<feature type="region of interest" description="Disordered" evidence="13">
    <location>
        <begin position="3634"/>
        <end position="3655"/>
    </location>
</feature>
<evidence type="ECO:0000256" key="12">
    <source>
        <dbReference type="PROSITE-ProRule" id="PRU00221"/>
    </source>
</evidence>
<dbReference type="WBParaSite" id="maker-uti_cns_0005738-snap-gene-0.5-mRNA-1">
    <property type="protein sequence ID" value="maker-uti_cns_0005738-snap-gene-0.5-mRNA-1"/>
    <property type="gene ID" value="maker-uti_cns_0005738-snap-gene-0.5"/>
</dbReference>
<dbReference type="InterPro" id="IPR037319">
    <property type="entry name" value="Rrp40_S1"/>
</dbReference>
<comment type="similarity">
    <text evidence="3">Belongs to the RRP40 family.</text>
</comment>
<dbReference type="SUPFAM" id="SSF50978">
    <property type="entry name" value="WD40 repeat-like"/>
    <property type="match status" value="3"/>
</dbReference>
<dbReference type="SUPFAM" id="SSF54791">
    <property type="entry name" value="Eukaryotic type KH-domain (KH-domain type I)"/>
    <property type="match status" value="1"/>
</dbReference>
<evidence type="ECO:0000256" key="2">
    <source>
        <dbReference type="ARBA" id="ARBA00005649"/>
    </source>
</evidence>
<feature type="compositionally biased region" description="Polar residues" evidence="13">
    <location>
        <begin position="98"/>
        <end position="116"/>
    </location>
</feature>
<evidence type="ECO:0000313" key="17">
    <source>
        <dbReference type="Proteomes" id="UP000095280"/>
    </source>
</evidence>
<dbReference type="GO" id="GO:0000178">
    <property type="term" value="C:exosome (RNase complex)"/>
    <property type="evidence" value="ECO:0007669"/>
    <property type="project" value="UniProtKB-KW"/>
</dbReference>
<dbReference type="Gene3D" id="2.40.50.140">
    <property type="entry name" value="Nucleic acid-binding proteins"/>
    <property type="match status" value="1"/>
</dbReference>
<feature type="repeat" description="WD" evidence="12">
    <location>
        <begin position="1875"/>
        <end position="1908"/>
    </location>
</feature>
<dbReference type="SUPFAM" id="SSF52540">
    <property type="entry name" value="P-loop containing nucleoside triphosphate hydrolases"/>
    <property type="match status" value="1"/>
</dbReference>
<evidence type="ECO:0000259" key="16">
    <source>
        <dbReference type="Pfam" id="PF15985"/>
    </source>
</evidence>
<reference evidence="18" key="1">
    <citation type="submission" date="2016-11" db="UniProtKB">
        <authorList>
            <consortium name="WormBaseParasite"/>
        </authorList>
    </citation>
    <scope>IDENTIFICATION</scope>
</reference>
<dbReference type="InterPro" id="IPR036612">
    <property type="entry name" value="KH_dom_type_1_sf"/>
</dbReference>
<dbReference type="Gene3D" id="2.130.10.10">
    <property type="entry name" value="YVTN repeat-like/Quinoprotein amine dehydrogenase"/>
    <property type="match status" value="6"/>
</dbReference>
<keyword evidence="14" id="KW-0472">Membrane</keyword>
<dbReference type="GO" id="GO:0003723">
    <property type="term" value="F:RNA binding"/>
    <property type="evidence" value="ECO:0007669"/>
    <property type="project" value="UniProtKB-KW"/>
</dbReference>
<dbReference type="InterPro" id="IPR027417">
    <property type="entry name" value="P-loop_NTPase"/>
</dbReference>
<feature type="compositionally biased region" description="Polar residues" evidence="13">
    <location>
        <begin position="2325"/>
        <end position="2346"/>
    </location>
</feature>
<dbReference type="SUPFAM" id="SSF50249">
    <property type="entry name" value="Nucleic acid-binding proteins"/>
    <property type="match status" value="1"/>
</dbReference>
<dbReference type="InterPro" id="IPR036322">
    <property type="entry name" value="WD40_repeat_dom_sf"/>
</dbReference>
<feature type="compositionally biased region" description="Acidic residues" evidence="13">
    <location>
        <begin position="3865"/>
        <end position="3885"/>
    </location>
</feature>
<feature type="region of interest" description="Disordered" evidence="13">
    <location>
        <begin position="377"/>
        <end position="409"/>
    </location>
</feature>
<keyword evidence="9" id="KW-0539">Nucleus</keyword>
<dbReference type="Pfam" id="PF21262">
    <property type="entry name" value="RRP40_S1"/>
    <property type="match status" value="1"/>
</dbReference>
<dbReference type="GO" id="GO:0000462">
    <property type="term" value="P:maturation of SSU-rRNA from tricistronic rRNA transcript (SSU-rRNA, 5.8S rRNA, LSU-rRNA)"/>
    <property type="evidence" value="ECO:0007669"/>
    <property type="project" value="TreeGrafter"/>
</dbReference>
<dbReference type="Proteomes" id="UP000095280">
    <property type="component" value="Unplaced"/>
</dbReference>
<dbReference type="InterPro" id="IPR036866">
    <property type="entry name" value="RibonucZ/Hydroxyglut_hydro"/>
</dbReference>
<keyword evidence="10" id="KW-0687">Ribonucleoprotein</keyword>
<protein>
    <recommendedName>
        <fullName evidence="11">Ribosomal RNA-processing protein 40</fullName>
    </recommendedName>
</protein>
<dbReference type="PANTHER" id="PTHR22851">
    <property type="entry name" value="U3 SMALL NUCLEOLAR RNA U3 SNORNA ASSOCIATED PROTEIN"/>
    <property type="match status" value="1"/>
</dbReference>
<feature type="repeat" description="WD" evidence="12">
    <location>
        <begin position="2113"/>
        <end position="2146"/>
    </location>
</feature>
<comment type="subcellular location">
    <subcellularLocation>
        <location evidence="1">Nucleus</location>
        <location evidence="1">Nucleolus</location>
    </subcellularLocation>
</comment>
<dbReference type="Gene3D" id="3.30.1370.10">
    <property type="entry name" value="K Homology domain, type 1"/>
    <property type="match status" value="1"/>
</dbReference>
<feature type="compositionally biased region" description="Polar residues" evidence="13">
    <location>
        <begin position="2355"/>
        <end position="2364"/>
    </location>
</feature>
<feature type="compositionally biased region" description="Low complexity" evidence="13">
    <location>
        <begin position="76"/>
        <end position="88"/>
    </location>
</feature>
<dbReference type="PROSITE" id="PS50294">
    <property type="entry name" value="WD_REPEATS_REGION"/>
    <property type="match status" value="5"/>
</dbReference>
<feature type="repeat" description="WD" evidence="12">
    <location>
        <begin position="1659"/>
        <end position="1700"/>
    </location>
</feature>
<feature type="region of interest" description="Disordered" evidence="13">
    <location>
        <begin position="76"/>
        <end position="117"/>
    </location>
</feature>
<feature type="compositionally biased region" description="Basic and acidic residues" evidence="13">
    <location>
        <begin position="3643"/>
        <end position="3655"/>
    </location>
</feature>
<keyword evidence="4" id="KW-0963">Cytoplasm</keyword>
<evidence type="ECO:0000256" key="8">
    <source>
        <dbReference type="ARBA" id="ARBA00022884"/>
    </source>
</evidence>
<evidence type="ECO:0000313" key="18">
    <source>
        <dbReference type="WBParaSite" id="maker-uti_cns_0005738-snap-gene-0.5-mRNA-1"/>
    </source>
</evidence>
<comment type="similarity">
    <text evidence="2">Belongs to the WD repeat DCAF13/WDSOF1 family.</text>
</comment>
<evidence type="ECO:0000256" key="5">
    <source>
        <dbReference type="ARBA" id="ARBA00022574"/>
    </source>
</evidence>
<feature type="region of interest" description="Disordered" evidence="13">
    <location>
        <begin position="3830"/>
        <end position="3885"/>
    </location>
</feature>
<feature type="compositionally biased region" description="Polar residues" evidence="13">
    <location>
        <begin position="3831"/>
        <end position="3852"/>
    </location>
</feature>
<feature type="transmembrane region" description="Helical" evidence="14">
    <location>
        <begin position="2531"/>
        <end position="2551"/>
    </location>
</feature>
<evidence type="ECO:0000256" key="3">
    <source>
        <dbReference type="ARBA" id="ARBA00007841"/>
    </source>
</evidence>
<evidence type="ECO:0000256" key="9">
    <source>
        <dbReference type="ARBA" id="ARBA00023242"/>
    </source>
</evidence>
<dbReference type="SMART" id="SM00320">
    <property type="entry name" value="WD40"/>
    <property type="match status" value="20"/>
</dbReference>
<dbReference type="Pfam" id="PF15985">
    <property type="entry name" value="KH_6"/>
    <property type="match status" value="1"/>
</dbReference>
<dbReference type="InterPro" id="IPR001680">
    <property type="entry name" value="WD40_rpt"/>
</dbReference>
<dbReference type="Pfam" id="PF04158">
    <property type="entry name" value="Sof1"/>
    <property type="match status" value="1"/>
</dbReference>
<evidence type="ECO:0000256" key="13">
    <source>
        <dbReference type="SAM" id="MobiDB-lite"/>
    </source>
</evidence>
<dbReference type="GO" id="GO:0032040">
    <property type="term" value="C:small-subunit processome"/>
    <property type="evidence" value="ECO:0007669"/>
    <property type="project" value="TreeGrafter"/>
</dbReference>
<evidence type="ECO:0000256" key="1">
    <source>
        <dbReference type="ARBA" id="ARBA00004604"/>
    </source>
</evidence>
<dbReference type="PANTHER" id="PTHR22851:SF0">
    <property type="entry name" value="DDB1- AND CUL4-ASSOCIATED FACTOR 13"/>
    <property type="match status" value="1"/>
</dbReference>
<evidence type="ECO:0000259" key="15">
    <source>
        <dbReference type="Pfam" id="PF04158"/>
    </source>
</evidence>
<name>A0A1I8HFA0_9PLAT</name>
<feature type="repeat" description="WD" evidence="12">
    <location>
        <begin position="1833"/>
        <end position="1874"/>
    </location>
</feature>